<keyword evidence="4" id="KW-0326">Glycosidase</keyword>
<feature type="domain" description="Beta-mannosidase-like galactose-binding" evidence="5">
    <location>
        <begin position="32"/>
        <end position="86"/>
    </location>
</feature>
<dbReference type="OrthoDB" id="5419483at2759"/>
<evidence type="ECO:0000313" key="7">
    <source>
        <dbReference type="Proteomes" id="UP000054771"/>
    </source>
</evidence>
<dbReference type="SUPFAM" id="SSF49785">
    <property type="entry name" value="Galactose-binding domain-like"/>
    <property type="match status" value="1"/>
</dbReference>
<dbReference type="PANTHER" id="PTHR43730:SF5">
    <property type="entry name" value="BETA-MANNOSIDASE A"/>
    <property type="match status" value="1"/>
</dbReference>
<proteinExistence type="predicted"/>
<evidence type="ECO:0000313" key="6">
    <source>
        <dbReference type="EMBL" id="CEL10807.1"/>
    </source>
</evidence>
<dbReference type="PANTHER" id="PTHR43730">
    <property type="entry name" value="BETA-MANNOSIDASE"/>
    <property type="match status" value="1"/>
</dbReference>
<dbReference type="InterPro" id="IPR054593">
    <property type="entry name" value="Beta-mannosidase-like_N2"/>
</dbReference>
<evidence type="ECO:0000256" key="1">
    <source>
        <dbReference type="ARBA" id="ARBA00004613"/>
    </source>
</evidence>
<reference evidence="7" key="1">
    <citation type="journal article" date="2016" name="Genome Announc.">
        <title>Draft genome sequences of fungus Aspergillus calidoustus.</title>
        <authorList>
            <person name="Horn F."/>
            <person name="Linde J."/>
            <person name="Mattern D.J."/>
            <person name="Walther G."/>
            <person name="Guthke R."/>
            <person name="Scherlach K."/>
            <person name="Martin K."/>
            <person name="Brakhage A.A."/>
            <person name="Petzke L."/>
            <person name="Valiante V."/>
        </authorList>
    </citation>
    <scope>NUCLEOTIDE SEQUENCE [LARGE SCALE GENOMIC DNA]</scope>
    <source>
        <strain evidence="7">SF006504</strain>
    </source>
</reference>
<dbReference type="InterPro" id="IPR008979">
    <property type="entry name" value="Galactose-bd-like_sf"/>
</dbReference>
<dbReference type="InterPro" id="IPR050887">
    <property type="entry name" value="Beta-mannosidase_GH2"/>
</dbReference>
<sequence length="109" mass="12019">MHYQDIATQALLASTMATGSGQYILDLSGDQWTLSSPAINSTVPASLPSQVHLDLHRAGLIDEPYHGLNDLNLRWIAETNWTYTSDPIPGLYVALLLIEVNESDIQQIE</sequence>
<protein>
    <submittedName>
        <fullName evidence="6">Putative Beta-mannosidase (MndA)</fullName>
    </submittedName>
</protein>
<dbReference type="AlphaFoldDB" id="A0A0U5GHB8"/>
<dbReference type="Gene3D" id="2.60.120.260">
    <property type="entry name" value="Galactose-binding domain-like"/>
    <property type="match status" value="1"/>
</dbReference>
<dbReference type="Pfam" id="PF22666">
    <property type="entry name" value="Glyco_hydro_2_N2"/>
    <property type="match status" value="1"/>
</dbReference>
<organism evidence="6 7">
    <name type="scientific">Aspergillus calidoustus</name>
    <dbReference type="NCBI Taxonomy" id="454130"/>
    <lineage>
        <taxon>Eukaryota</taxon>
        <taxon>Fungi</taxon>
        <taxon>Dikarya</taxon>
        <taxon>Ascomycota</taxon>
        <taxon>Pezizomycotina</taxon>
        <taxon>Eurotiomycetes</taxon>
        <taxon>Eurotiomycetidae</taxon>
        <taxon>Eurotiales</taxon>
        <taxon>Aspergillaceae</taxon>
        <taxon>Aspergillus</taxon>
        <taxon>Aspergillus subgen. Nidulantes</taxon>
    </lineage>
</organism>
<dbReference type="GO" id="GO:0006516">
    <property type="term" value="P:glycoprotein catabolic process"/>
    <property type="evidence" value="ECO:0007669"/>
    <property type="project" value="TreeGrafter"/>
</dbReference>
<accession>A0A0U5GHB8</accession>
<name>A0A0U5GHB8_ASPCI</name>
<keyword evidence="2" id="KW-0964">Secreted</keyword>
<evidence type="ECO:0000256" key="3">
    <source>
        <dbReference type="ARBA" id="ARBA00022801"/>
    </source>
</evidence>
<evidence type="ECO:0000256" key="4">
    <source>
        <dbReference type="ARBA" id="ARBA00023295"/>
    </source>
</evidence>
<dbReference type="GO" id="GO:0004567">
    <property type="term" value="F:beta-mannosidase activity"/>
    <property type="evidence" value="ECO:0007669"/>
    <property type="project" value="TreeGrafter"/>
</dbReference>
<comment type="subcellular location">
    <subcellularLocation>
        <location evidence="1">Secreted</location>
    </subcellularLocation>
</comment>
<evidence type="ECO:0000256" key="2">
    <source>
        <dbReference type="ARBA" id="ARBA00022525"/>
    </source>
</evidence>
<dbReference type="GO" id="GO:0005576">
    <property type="term" value="C:extracellular region"/>
    <property type="evidence" value="ECO:0007669"/>
    <property type="project" value="UniProtKB-SubCell"/>
</dbReference>
<gene>
    <name evidence="6" type="ORF">ASPCAL13918</name>
</gene>
<dbReference type="EMBL" id="CDMC01000020">
    <property type="protein sequence ID" value="CEL10807.1"/>
    <property type="molecule type" value="Genomic_DNA"/>
</dbReference>
<dbReference type="Proteomes" id="UP000054771">
    <property type="component" value="Unassembled WGS sequence"/>
</dbReference>
<dbReference type="STRING" id="454130.A0A0U5GHB8"/>
<keyword evidence="7" id="KW-1185">Reference proteome</keyword>
<evidence type="ECO:0000259" key="5">
    <source>
        <dbReference type="Pfam" id="PF22666"/>
    </source>
</evidence>
<keyword evidence="3" id="KW-0378">Hydrolase</keyword>